<dbReference type="OMA" id="EPENARY"/>
<sequence>MPPLPHNPYPALATEPQSLWHRAYNQCLLFEQSFIGTEKVILARTLGYLILKTPSDSGRTVATLEILSVPQGAYDKLAELAEYWIDRLIRCFKYAMETTSVPSSRPSFDGSQRVIDVLLQKPPGRGTAKQKALVRDQYRCVLTGASDATSFENIPGVAQSASIHVAPTQLVHIIPESMNENLHDPRKVFNPFIVFRAAMEADILLQHEWITSASTALNGFAGIDVKQELDGVNIHKLSNVMTMCNTEHAAFNDLMIWFEATGLRHVLYINQCPPKITFTTTDPHNYPVPSPRYLAIHVACALVSHLSGAGEYIDKVEREREFTTVLAPDGGPAPLLERLLSLASVPR</sequence>
<organism evidence="1 2">
    <name type="scientific">Armillaria gallica</name>
    <name type="common">Bulbous honey fungus</name>
    <name type="synonym">Armillaria bulbosa</name>
    <dbReference type="NCBI Taxonomy" id="47427"/>
    <lineage>
        <taxon>Eukaryota</taxon>
        <taxon>Fungi</taxon>
        <taxon>Dikarya</taxon>
        <taxon>Basidiomycota</taxon>
        <taxon>Agaricomycotina</taxon>
        <taxon>Agaricomycetes</taxon>
        <taxon>Agaricomycetidae</taxon>
        <taxon>Agaricales</taxon>
        <taxon>Marasmiineae</taxon>
        <taxon>Physalacriaceae</taxon>
        <taxon>Armillaria</taxon>
    </lineage>
</organism>
<dbReference type="AlphaFoldDB" id="A0A2H3D6C8"/>
<name>A0A2H3D6C8_ARMGA</name>
<protein>
    <submittedName>
        <fullName evidence="1">Uncharacterized protein</fullName>
    </submittedName>
</protein>
<dbReference type="InParanoid" id="A0A2H3D6C8"/>
<gene>
    <name evidence="1" type="ORF">ARMGADRAFT_1082542</name>
</gene>
<keyword evidence="2" id="KW-1185">Reference proteome</keyword>
<evidence type="ECO:0000313" key="2">
    <source>
        <dbReference type="Proteomes" id="UP000217790"/>
    </source>
</evidence>
<reference evidence="2" key="1">
    <citation type="journal article" date="2017" name="Nat. Ecol. Evol.">
        <title>Genome expansion and lineage-specific genetic innovations in the forest pathogenic fungi Armillaria.</title>
        <authorList>
            <person name="Sipos G."/>
            <person name="Prasanna A.N."/>
            <person name="Walter M.C."/>
            <person name="O'Connor E."/>
            <person name="Balint B."/>
            <person name="Krizsan K."/>
            <person name="Kiss B."/>
            <person name="Hess J."/>
            <person name="Varga T."/>
            <person name="Slot J."/>
            <person name="Riley R."/>
            <person name="Boka B."/>
            <person name="Rigling D."/>
            <person name="Barry K."/>
            <person name="Lee J."/>
            <person name="Mihaltcheva S."/>
            <person name="LaButti K."/>
            <person name="Lipzen A."/>
            <person name="Waldron R."/>
            <person name="Moloney N.M."/>
            <person name="Sperisen C."/>
            <person name="Kredics L."/>
            <person name="Vagvoelgyi C."/>
            <person name="Patrignani A."/>
            <person name="Fitzpatrick D."/>
            <person name="Nagy I."/>
            <person name="Doyle S."/>
            <person name="Anderson J.B."/>
            <person name="Grigoriev I.V."/>
            <person name="Gueldener U."/>
            <person name="Muensterkoetter M."/>
            <person name="Nagy L.G."/>
        </authorList>
    </citation>
    <scope>NUCLEOTIDE SEQUENCE [LARGE SCALE GENOMIC DNA]</scope>
    <source>
        <strain evidence="2">Ar21-2</strain>
    </source>
</reference>
<dbReference type="OrthoDB" id="2104739at2759"/>
<evidence type="ECO:0000313" key="1">
    <source>
        <dbReference type="EMBL" id="PBK90811.1"/>
    </source>
</evidence>
<accession>A0A2H3D6C8</accession>
<proteinExistence type="predicted"/>
<dbReference type="STRING" id="47427.A0A2H3D6C8"/>
<dbReference type="EMBL" id="KZ293664">
    <property type="protein sequence ID" value="PBK90811.1"/>
    <property type="molecule type" value="Genomic_DNA"/>
</dbReference>
<dbReference type="Proteomes" id="UP000217790">
    <property type="component" value="Unassembled WGS sequence"/>
</dbReference>